<dbReference type="PANTHER" id="PTHR33990">
    <property type="entry name" value="PROTEIN YJDN-RELATED"/>
    <property type="match status" value="1"/>
</dbReference>
<dbReference type="Gene3D" id="3.10.180.10">
    <property type="entry name" value="2,3-Dihydroxybiphenyl 1,2-Dioxygenase, domain 1"/>
    <property type="match status" value="1"/>
</dbReference>
<evidence type="ECO:0000313" key="3">
    <source>
        <dbReference type="Proteomes" id="UP000461670"/>
    </source>
</evidence>
<dbReference type="EMBL" id="WNDQ01000030">
    <property type="protein sequence ID" value="KAF1020784.1"/>
    <property type="molecule type" value="Genomic_DNA"/>
</dbReference>
<dbReference type="InterPro" id="IPR009725">
    <property type="entry name" value="3_dmu_93_MTrfase"/>
</dbReference>
<organism evidence="2 3">
    <name type="scientific">Paracidovorax wautersii</name>
    <dbReference type="NCBI Taxonomy" id="1177982"/>
    <lineage>
        <taxon>Bacteria</taxon>
        <taxon>Pseudomonadati</taxon>
        <taxon>Pseudomonadota</taxon>
        <taxon>Betaproteobacteria</taxon>
        <taxon>Burkholderiales</taxon>
        <taxon>Comamonadaceae</taxon>
        <taxon>Paracidovorax</taxon>
    </lineage>
</organism>
<dbReference type="PANTHER" id="PTHR33990:SF2">
    <property type="entry name" value="PHNB-LIKE DOMAIN-CONTAINING PROTEIN"/>
    <property type="match status" value="1"/>
</dbReference>
<name>A0A7V8FN96_9BURK</name>
<evidence type="ECO:0000313" key="2">
    <source>
        <dbReference type="EMBL" id="KAF1020784.1"/>
    </source>
</evidence>
<dbReference type="AlphaFoldDB" id="A0A7V8FN96"/>
<proteinExistence type="predicted"/>
<dbReference type="InterPro" id="IPR029068">
    <property type="entry name" value="Glyas_Bleomycin-R_OHBP_Dase"/>
</dbReference>
<sequence>MPRTSPCLWFDRQAEEAANFYVSVFPNARIKAITHYGEGAPLPAGTVLTVSFELDGQDYLALNGGPVFQFSPAISLMVHCQDQAELDDFWHKLSEGGQTGQCGWLTDRFGLSWQIVPASLPRLMADPARAQRIIKAVMGMTKLDIATLEEA</sequence>
<dbReference type="InterPro" id="IPR028973">
    <property type="entry name" value="PhnB-like"/>
</dbReference>
<evidence type="ECO:0000259" key="1">
    <source>
        <dbReference type="Pfam" id="PF06983"/>
    </source>
</evidence>
<dbReference type="SUPFAM" id="SSF54593">
    <property type="entry name" value="Glyoxalase/Bleomycin resistance protein/Dihydroxybiphenyl dioxygenase"/>
    <property type="match status" value="1"/>
</dbReference>
<comment type="caution">
    <text evidence="2">The sequence shown here is derived from an EMBL/GenBank/DDBJ whole genome shotgun (WGS) entry which is preliminary data.</text>
</comment>
<reference evidence="3" key="1">
    <citation type="journal article" date="2020" name="MBio">
        <title>Horizontal gene transfer to a defensive symbiont with a reduced genome amongst a multipartite beetle microbiome.</title>
        <authorList>
            <person name="Waterworth S.C."/>
            <person name="Florez L.V."/>
            <person name="Rees E.R."/>
            <person name="Hertweck C."/>
            <person name="Kaltenpoth M."/>
            <person name="Kwan J.C."/>
        </authorList>
    </citation>
    <scope>NUCLEOTIDE SEQUENCE [LARGE SCALE GENOMIC DNA]</scope>
</reference>
<accession>A0A7V8FN96</accession>
<dbReference type="CDD" id="cd06588">
    <property type="entry name" value="PhnB_like"/>
    <property type="match status" value="1"/>
</dbReference>
<dbReference type="PIRSF" id="PIRSF021700">
    <property type="entry name" value="3_dmu_93_MTrfase"/>
    <property type="match status" value="1"/>
</dbReference>
<protein>
    <recommendedName>
        <fullName evidence="1">PhnB-like domain-containing protein</fullName>
    </recommendedName>
</protein>
<feature type="domain" description="PhnB-like" evidence="1">
    <location>
        <begin position="4"/>
        <end position="116"/>
    </location>
</feature>
<gene>
    <name evidence="2" type="ORF">GAK30_02279</name>
</gene>
<dbReference type="Pfam" id="PF06983">
    <property type="entry name" value="3-dmu-9_3-mt"/>
    <property type="match status" value="1"/>
</dbReference>
<dbReference type="Proteomes" id="UP000461670">
    <property type="component" value="Unassembled WGS sequence"/>
</dbReference>